<feature type="region of interest" description="Disordered" evidence="3">
    <location>
        <begin position="1"/>
        <end position="51"/>
    </location>
</feature>
<keyword evidence="1" id="KW-0677">Repeat</keyword>
<gene>
    <name evidence="4" type="ORF">EX30DRAFT_337453</name>
</gene>
<evidence type="ECO:0000256" key="3">
    <source>
        <dbReference type="SAM" id="MobiDB-lite"/>
    </source>
</evidence>
<feature type="compositionally biased region" description="Basic and acidic residues" evidence="3">
    <location>
        <begin position="243"/>
        <end position="254"/>
    </location>
</feature>
<keyword evidence="2" id="KW-0802">TPR repeat</keyword>
<evidence type="ECO:0000313" key="5">
    <source>
        <dbReference type="Proteomes" id="UP000298138"/>
    </source>
</evidence>
<dbReference type="PANTHER" id="PTHR10130">
    <property type="entry name" value="PEROXISOMAL TARGETING SIGNAL 1 RECEPTOR PEX5"/>
    <property type="match status" value="1"/>
</dbReference>
<dbReference type="GO" id="GO:0005829">
    <property type="term" value="C:cytosol"/>
    <property type="evidence" value="ECO:0007669"/>
    <property type="project" value="TreeGrafter"/>
</dbReference>
<feature type="compositionally biased region" description="Low complexity" evidence="3">
    <location>
        <begin position="74"/>
        <end position="85"/>
    </location>
</feature>
<name>A0A4S2N6Y6_9PEZI</name>
<feature type="region of interest" description="Disordered" evidence="3">
    <location>
        <begin position="64"/>
        <end position="87"/>
    </location>
</feature>
<evidence type="ECO:0000313" key="4">
    <source>
        <dbReference type="EMBL" id="TGZ85027.1"/>
    </source>
</evidence>
<dbReference type="AlphaFoldDB" id="A0A4S2N6Y6"/>
<dbReference type="InParanoid" id="A0A4S2N6Y6"/>
<dbReference type="PANTHER" id="PTHR10130:SF0">
    <property type="entry name" value="GH08708P"/>
    <property type="match status" value="1"/>
</dbReference>
<organism evidence="4 5">
    <name type="scientific">Ascodesmis nigricans</name>
    <dbReference type="NCBI Taxonomy" id="341454"/>
    <lineage>
        <taxon>Eukaryota</taxon>
        <taxon>Fungi</taxon>
        <taxon>Dikarya</taxon>
        <taxon>Ascomycota</taxon>
        <taxon>Pezizomycotina</taxon>
        <taxon>Pezizomycetes</taxon>
        <taxon>Pezizales</taxon>
        <taxon>Ascodesmidaceae</taxon>
        <taxon>Ascodesmis</taxon>
    </lineage>
</organism>
<dbReference type="GO" id="GO:0016560">
    <property type="term" value="P:protein import into peroxisome matrix, docking"/>
    <property type="evidence" value="ECO:0007669"/>
    <property type="project" value="TreeGrafter"/>
</dbReference>
<protein>
    <recommendedName>
        <fullName evidence="6">Peroxin 20</fullName>
    </recommendedName>
</protein>
<feature type="compositionally biased region" description="Basic and acidic residues" evidence="3">
    <location>
        <begin position="19"/>
        <end position="31"/>
    </location>
</feature>
<keyword evidence="5" id="KW-1185">Reference proteome</keyword>
<dbReference type="OrthoDB" id="5407351at2759"/>
<dbReference type="EMBL" id="ML220112">
    <property type="protein sequence ID" value="TGZ85027.1"/>
    <property type="molecule type" value="Genomic_DNA"/>
</dbReference>
<dbReference type="GO" id="GO:0005052">
    <property type="term" value="F:peroxisome matrix targeting signal-1 binding"/>
    <property type="evidence" value="ECO:0007669"/>
    <property type="project" value="TreeGrafter"/>
</dbReference>
<sequence>MSGSLCGPSNALQSLTKHTSVDRSLQRDRLAPNRSQTGTPLSGFRSAPSHINPQADHEFAAFTTSQPGPALNHFQPAPTPQFAPARHQTPQENWANDFSRLELGPAQPVLRSKGSAFLNAGPSFQNAGPATQWRSEFTATRAEPSAAFAAQSMMPMMQQPAYTPAFQSYSQMPMQSSGMGEQQNKLQDDFQFDDSAFESAFEMAAQQLHEAAANNVGVEMGEREALAQAVEEVQPVEQQEEEERSKEQDGDELARTAGQLLESVKGDSSEKFQKSNFLALMRKLRDHEVVIQGDTMVEVG</sequence>
<dbReference type="Proteomes" id="UP000298138">
    <property type="component" value="Unassembled WGS sequence"/>
</dbReference>
<dbReference type="STRING" id="341454.A0A4S2N6Y6"/>
<proteinExistence type="predicted"/>
<dbReference type="InterPro" id="IPR024111">
    <property type="entry name" value="PEX5/PEX5L"/>
</dbReference>
<feature type="region of interest" description="Disordered" evidence="3">
    <location>
        <begin position="232"/>
        <end position="270"/>
    </location>
</feature>
<evidence type="ECO:0008006" key="6">
    <source>
        <dbReference type="Google" id="ProtNLM"/>
    </source>
</evidence>
<evidence type="ECO:0000256" key="2">
    <source>
        <dbReference type="ARBA" id="ARBA00022803"/>
    </source>
</evidence>
<dbReference type="GO" id="GO:0005778">
    <property type="term" value="C:peroxisomal membrane"/>
    <property type="evidence" value="ECO:0007669"/>
    <property type="project" value="TreeGrafter"/>
</dbReference>
<evidence type="ECO:0000256" key="1">
    <source>
        <dbReference type="ARBA" id="ARBA00022737"/>
    </source>
</evidence>
<reference evidence="4 5" key="1">
    <citation type="submission" date="2019-04" db="EMBL/GenBank/DDBJ databases">
        <title>Comparative genomics and transcriptomics to analyze fruiting body development in filamentous ascomycetes.</title>
        <authorList>
            <consortium name="DOE Joint Genome Institute"/>
            <person name="Lutkenhaus R."/>
            <person name="Traeger S."/>
            <person name="Breuer J."/>
            <person name="Kuo A."/>
            <person name="Lipzen A."/>
            <person name="Pangilinan J."/>
            <person name="Dilworth D."/>
            <person name="Sandor L."/>
            <person name="Poggeler S."/>
            <person name="Barry K."/>
            <person name="Grigoriev I.V."/>
            <person name="Nowrousian M."/>
        </authorList>
    </citation>
    <scope>NUCLEOTIDE SEQUENCE [LARGE SCALE GENOMIC DNA]</scope>
    <source>
        <strain evidence="4 5">CBS 389.68</strain>
    </source>
</reference>
<accession>A0A4S2N6Y6</accession>